<gene>
    <name evidence="1" type="ORF">QQF64_013618</name>
</gene>
<dbReference type="Proteomes" id="UP001558613">
    <property type="component" value="Unassembled WGS sequence"/>
</dbReference>
<evidence type="ECO:0000313" key="1">
    <source>
        <dbReference type="EMBL" id="KAL1255557.1"/>
    </source>
</evidence>
<dbReference type="EMBL" id="JAYMGO010000019">
    <property type="protein sequence ID" value="KAL1255557.1"/>
    <property type="molecule type" value="Genomic_DNA"/>
</dbReference>
<reference evidence="1 2" key="1">
    <citation type="submission" date="2023-09" db="EMBL/GenBank/DDBJ databases">
        <authorList>
            <person name="Wang M."/>
        </authorList>
    </citation>
    <scope>NUCLEOTIDE SEQUENCE [LARGE SCALE GENOMIC DNA]</scope>
    <source>
        <strain evidence="1">GT-2023</strain>
        <tissue evidence="1">Liver</tissue>
    </source>
</reference>
<dbReference type="PANTHER" id="PTHR47027">
    <property type="entry name" value="REVERSE TRANSCRIPTASE DOMAIN-CONTAINING PROTEIN"/>
    <property type="match status" value="1"/>
</dbReference>
<comment type="caution">
    <text evidence="1">The sequence shown here is derived from an EMBL/GenBank/DDBJ whole genome shotgun (WGS) entry which is preliminary data.</text>
</comment>
<organism evidence="1 2">
    <name type="scientific">Cirrhinus molitorella</name>
    <name type="common">mud carp</name>
    <dbReference type="NCBI Taxonomy" id="172907"/>
    <lineage>
        <taxon>Eukaryota</taxon>
        <taxon>Metazoa</taxon>
        <taxon>Chordata</taxon>
        <taxon>Craniata</taxon>
        <taxon>Vertebrata</taxon>
        <taxon>Euteleostomi</taxon>
        <taxon>Actinopterygii</taxon>
        <taxon>Neopterygii</taxon>
        <taxon>Teleostei</taxon>
        <taxon>Ostariophysi</taxon>
        <taxon>Cypriniformes</taxon>
        <taxon>Cyprinidae</taxon>
        <taxon>Labeoninae</taxon>
        <taxon>Labeonini</taxon>
        <taxon>Cirrhinus</taxon>
    </lineage>
</organism>
<accession>A0ABR3LRP2</accession>
<proteinExistence type="predicted"/>
<protein>
    <submittedName>
        <fullName evidence="1">Uncharacterized protein</fullName>
    </submittedName>
</protein>
<sequence length="120" mass="13810">MTTERLILDALFADDCALMAYPEAFFQPTPLPTITIEGTELRTVEHFKYLGSFISSDGSLDKKISTRIRKASQSIGRLRTRVMNHRIIKKSTKIKVYKPVVLTSLLYGCETWTLYRKHLK</sequence>
<evidence type="ECO:0000313" key="2">
    <source>
        <dbReference type="Proteomes" id="UP001558613"/>
    </source>
</evidence>
<dbReference type="PANTHER" id="PTHR47027:SF30">
    <property type="entry name" value="THAP-TYPE DOMAIN-CONTAINING PROTEIN"/>
    <property type="match status" value="1"/>
</dbReference>
<keyword evidence="2" id="KW-1185">Reference proteome</keyword>
<name>A0ABR3LRP2_9TELE</name>